<keyword evidence="1" id="KW-0732">Signal</keyword>
<protein>
    <submittedName>
        <fullName evidence="2">DUF1302 domain-containing protein</fullName>
    </submittedName>
</protein>
<gene>
    <name evidence="2" type="ORF">G7Y85_06795</name>
</gene>
<dbReference type="RefSeq" id="WP_166253878.1">
    <property type="nucleotide sequence ID" value="NZ_JAAMOW010000003.1"/>
</dbReference>
<evidence type="ECO:0000256" key="1">
    <source>
        <dbReference type="SAM" id="SignalP"/>
    </source>
</evidence>
<evidence type="ECO:0000313" key="2">
    <source>
        <dbReference type="EMBL" id="NGY04464.1"/>
    </source>
</evidence>
<organism evidence="2 3">
    <name type="scientific">Solimonas terrae</name>
    <dbReference type="NCBI Taxonomy" id="1396819"/>
    <lineage>
        <taxon>Bacteria</taxon>
        <taxon>Pseudomonadati</taxon>
        <taxon>Pseudomonadota</taxon>
        <taxon>Gammaproteobacteria</taxon>
        <taxon>Nevskiales</taxon>
        <taxon>Nevskiaceae</taxon>
        <taxon>Solimonas</taxon>
    </lineage>
</organism>
<reference evidence="2 3" key="1">
    <citation type="journal article" date="2014" name="Int. J. Syst. Evol. Microbiol.">
        <title>Solimonas terrae sp. nov., isolated from soil.</title>
        <authorList>
            <person name="Kim S.J."/>
            <person name="Moon J.Y."/>
            <person name="Weon H.Y."/>
            <person name="Ahn J.H."/>
            <person name="Chen W.M."/>
            <person name="Kwon S.W."/>
        </authorList>
    </citation>
    <scope>NUCLEOTIDE SEQUENCE [LARGE SCALE GENOMIC DNA]</scope>
    <source>
        <strain evidence="2 3">KIS83-12</strain>
    </source>
</reference>
<feature type="chain" id="PRO_5026769193" evidence="1">
    <location>
        <begin position="34"/>
        <end position="639"/>
    </location>
</feature>
<dbReference type="EMBL" id="JAAMOW010000003">
    <property type="protein sequence ID" value="NGY04464.1"/>
    <property type="molecule type" value="Genomic_DNA"/>
</dbReference>
<dbReference type="Proteomes" id="UP000472676">
    <property type="component" value="Unassembled WGS sequence"/>
</dbReference>
<evidence type="ECO:0000313" key="3">
    <source>
        <dbReference type="Proteomes" id="UP000472676"/>
    </source>
</evidence>
<sequence>MHNQNAGWRAPIRRAGAATALLFAVGLSASANASSFDVFGVDGSFKLTTSYGVGIRTEKQAKALIDGPIDPFVIDLSGAADGAAFLHTGLPTTINSDDGNRNFDRGSLVNNRISALGELQLNYDNYGAVFSGDAFYDWVYHESNDNDSPDTINKTGSVNHFTRQARHFDGQRVRLLEAYAFGDWDLADTMHLNLRAGRQLVAWGESLFFSGIALAQGRADATKAIVPGAEVKEILLPTNQISLNFGLTSNLSLLGYYKLEFAETEIFPVGDFFSPTDAIGPGGSFVYGSVNPLALNSCTGVLTSLIAGIPALGPTLGNLLGAANVNPDNLCMLNGLGETLVDAPPYVIPTRGKDIRPSDYGQYGVGMRYQLDEGVVGAYYLRYADSNPTVQLNFGYSSFSDNPLLKGVLTTQLFGQQTPTSYQVKYYGGIDMYALSYSTLLGPVNVAGEASFRHGIDTAAQAIVSGVLTPIFTRADIGQAQVSAIYATNPGLLFDDIALVGEAGIVHVFNVDKLEARPGLFPVGDGDKPFYSRTSYAFQTLMIPTRRNAFPGWNLSVPISFGMLVKGTPAMAGAFGALYGDGDTRLSVGVTADSINSLTVGVAYNMFFGDASKTIGHSTLPANPFVDHDYATFNVKYSF</sequence>
<proteinExistence type="predicted"/>
<dbReference type="InterPro" id="IPR010727">
    <property type="entry name" value="DUF1302"/>
</dbReference>
<dbReference type="Pfam" id="PF06980">
    <property type="entry name" value="DUF1302"/>
    <property type="match status" value="1"/>
</dbReference>
<accession>A0A6M2BQ37</accession>
<comment type="caution">
    <text evidence="2">The sequence shown here is derived from an EMBL/GenBank/DDBJ whole genome shotgun (WGS) entry which is preliminary data.</text>
</comment>
<keyword evidence="3" id="KW-1185">Reference proteome</keyword>
<dbReference type="AlphaFoldDB" id="A0A6M2BQ37"/>
<feature type="signal peptide" evidence="1">
    <location>
        <begin position="1"/>
        <end position="33"/>
    </location>
</feature>
<name>A0A6M2BQ37_9GAMM</name>